<sequence>MLEDKNISSYSRSSNCFEKPHAQEDILEQKRTELEDMFTVSADMLKTITQDFIQSLKDGLEKKDQTVPMFPAFVFGWPTGKETGHYLSLDLGGTNLRVCLVDLKGDGKFDITQSKFRLTDEQKHQDGKDLFDFCAKCVKDFVNKHFGSSSSIKDPISLGFTFSYPMVQEKIDHGKLVRWTKGFDNPNTEGKDCAEMLRASLKRFDVPVHLTSIINDTTGTLIASNYVSSDSKIACIFGTGCNAAYMEHVSNIPKLKGFDIPEDTDMAINCEYGAFGSYGSPVLEPVRTKYDEYIDSHSNKPSEQMYEKMISGMYLGEIFRLILCDLVDDGVLFLGQNTYKIEKPFVFDTAFLSLIESDPTDELLTVMGLFSYFFNLDTEIKERLFFRRVAQLIGLRSARLSACGISAIALKMGYDKEGCHVGCDGSLYSKYPGFADRLHEALVDIIGEGGRKIHSRQAEDGSGAGSAVIAAMTKARKEAGHIAHR</sequence>
<keyword evidence="4 11" id="KW-0808">Transferase</keyword>
<comment type="catalytic activity">
    <reaction evidence="10">
        <text>D-fructose + ATP = D-fructose 6-phosphate + ADP + H(+)</text>
        <dbReference type="Rhea" id="RHEA:16125"/>
        <dbReference type="ChEBI" id="CHEBI:15378"/>
        <dbReference type="ChEBI" id="CHEBI:30616"/>
        <dbReference type="ChEBI" id="CHEBI:37721"/>
        <dbReference type="ChEBI" id="CHEBI:61527"/>
        <dbReference type="ChEBI" id="CHEBI:456216"/>
        <dbReference type="EC" id="2.7.1.1"/>
    </reaction>
    <physiologicalReaction direction="left-to-right" evidence="10">
        <dbReference type="Rhea" id="RHEA:16126"/>
    </physiologicalReaction>
</comment>
<evidence type="ECO:0000259" key="13">
    <source>
        <dbReference type="Pfam" id="PF03727"/>
    </source>
</evidence>
<keyword evidence="15" id="KW-1185">Reference proteome</keyword>
<dbReference type="EMBL" id="KZ454992">
    <property type="protein sequence ID" value="PKI83102.1"/>
    <property type="molecule type" value="Genomic_DNA"/>
</dbReference>
<dbReference type="PROSITE" id="PS51748">
    <property type="entry name" value="HEXOKINASE_2"/>
    <property type="match status" value="1"/>
</dbReference>
<comment type="pathway">
    <text evidence="1">Carbohydrate degradation; glycolysis; D-glyceraldehyde 3-phosphate and glycerone phosphate from D-glucose: step 1/4.</text>
</comment>
<dbReference type="InterPro" id="IPR001312">
    <property type="entry name" value="Hexokinase"/>
</dbReference>
<dbReference type="InterPro" id="IPR019807">
    <property type="entry name" value="Hexokinase_BS"/>
</dbReference>
<dbReference type="UniPathway" id="UPA00109">
    <property type="reaction ID" value="UER00180"/>
</dbReference>
<comment type="catalytic activity">
    <reaction evidence="9">
        <text>a D-hexose + ATP = a D-hexose 6-phosphate + ADP + H(+)</text>
        <dbReference type="Rhea" id="RHEA:22740"/>
        <dbReference type="ChEBI" id="CHEBI:4194"/>
        <dbReference type="ChEBI" id="CHEBI:15378"/>
        <dbReference type="ChEBI" id="CHEBI:30616"/>
        <dbReference type="ChEBI" id="CHEBI:229467"/>
        <dbReference type="ChEBI" id="CHEBI:456216"/>
        <dbReference type="EC" id="2.7.1.1"/>
    </reaction>
    <physiologicalReaction direction="left-to-right" evidence="9">
        <dbReference type="Rhea" id="RHEA:22741"/>
    </physiologicalReaction>
</comment>
<keyword evidence="5 11" id="KW-0547">Nucleotide-binding</keyword>
<dbReference type="GO" id="GO:0006013">
    <property type="term" value="P:mannose metabolic process"/>
    <property type="evidence" value="ECO:0007669"/>
    <property type="project" value="TreeGrafter"/>
</dbReference>
<feature type="domain" description="Hexokinase C-terminal" evidence="13">
    <location>
        <begin position="232"/>
        <end position="472"/>
    </location>
</feature>
<dbReference type="SUPFAM" id="SSF53067">
    <property type="entry name" value="Actin-like ATPase domain"/>
    <property type="match status" value="2"/>
</dbReference>
<dbReference type="Gene3D" id="1.10.287.1250">
    <property type="match status" value="1"/>
</dbReference>
<dbReference type="Pfam" id="PF00349">
    <property type="entry name" value="Hexokinase_1"/>
    <property type="match status" value="1"/>
</dbReference>
<organism evidence="14 15">
    <name type="scientific">Malassezia vespertilionis</name>
    <dbReference type="NCBI Taxonomy" id="2020962"/>
    <lineage>
        <taxon>Eukaryota</taxon>
        <taxon>Fungi</taxon>
        <taxon>Dikarya</taxon>
        <taxon>Basidiomycota</taxon>
        <taxon>Ustilaginomycotina</taxon>
        <taxon>Malasseziomycetes</taxon>
        <taxon>Malasseziales</taxon>
        <taxon>Malasseziaceae</taxon>
        <taxon>Malassezia</taxon>
    </lineage>
</organism>
<gene>
    <name evidence="14" type="primary">HXK1</name>
    <name evidence="14" type="ORF">MVES_002746</name>
</gene>
<dbReference type="InterPro" id="IPR043129">
    <property type="entry name" value="ATPase_NBD"/>
</dbReference>
<dbReference type="GO" id="GO:0005829">
    <property type="term" value="C:cytosol"/>
    <property type="evidence" value="ECO:0007669"/>
    <property type="project" value="TreeGrafter"/>
</dbReference>
<protein>
    <recommendedName>
        <fullName evidence="11">Phosphotransferase</fullName>
        <ecNumber evidence="11">2.7.1.-</ecNumber>
    </recommendedName>
</protein>
<comment type="pathway">
    <text evidence="2">Carbohydrate metabolism; hexose metabolism.</text>
</comment>
<dbReference type="OrthoDB" id="419537at2759"/>
<evidence type="ECO:0000256" key="4">
    <source>
        <dbReference type="ARBA" id="ARBA00022679"/>
    </source>
</evidence>
<dbReference type="InterPro" id="IPR022673">
    <property type="entry name" value="Hexokinase_C"/>
</dbReference>
<evidence type="ECO:0000256" key="11">
    <source>
        <dbReference type="RuleBase" id="RU362007"/>
    </source>
</evidence>
<dbReference type="GO" id="GO:0005739">
    <property type="term" value="C:mitochondrion"/>
    <property type="evidence" value="ECO:0007669"/>
    <property type="project" value="TreeGrafter"/>
</dbReference>
<dbReference type="PROSITE" id="PS00378">
    <property type="entry name" value="HEXOKINASE_1"/>
    <property type="match status" value="1"/>
</dbReference>
<dbReference type="InterPro" id="IPR022672">
    <property type="entry name" value="Hexokinase_N"/>
</dbReference>
<dbReference type="AlphaFoldDB" id="A0A2N1J9E1"/>
<dbReference type="PRINTS" id="PR00475">
    <property type="entry name" value="HEXOKINASE"/>
</dbReference>
<keyword evidence="7 11" id="KW-0067">ATP-binding</keyword>
<dbReference type="Gene3D" id="3.30.420.40">
    <property type="match status" value="1"/>
</dbReference>
<evidence type="ECO:0000256" key="3">
    <source>
        <dbReference type="ARBA" id="ARBA00009225"/>
    </source>
</evidence>
<keyword evidence="8 11" id="KW-0324">Glycolysis</keyword>
<evidence type="ECO:0000256" key="8">
    <source>
        <dbReference type="ARBA" id="ARBA00023152"/>
    </source>
</evidence>
<comment type="similarity">
    <text evidence="3 11">Belongs to the hexokinase family.</text>
</comment>
<dbReference type="EC" id="2.7.1.-" evidence="11"/>
<dbReference type="GO" id="GO:0006096">
    <property type="term" value="P:glycolytic process"/>
    <property type="evidence" value="ECO:0007669"/>
    <property type="project" value="UniProtKB-UniPathway"/>
</dbReference>
<evidence type="ECO:0000256" key="2">
    <source>
        <dbReference type="ARBA" id="ARBA00005028"/>
    </source>
</evidence>
<dbReference type="STRING" id="2020962.A0A2N1J9E1"/>
<evidence type="ECO:0000256" key="1">
    <source>
        <dbReference type="ARBA" id="ARBA00004888"/>
    </source>
</evidence>
<dbReference type="Gene3D" id="3.40.367.20">
    <property type="match status" value="1"/>
</dbReference>
<dbReference type="GO" id="GO:0019158">
    <property type="term" value="F:mannokinase activity"/>
    <property type="evidence" value="ECO:0007669"/>
    <property type="project" value="TreeGrafter"/>
</dbReference>
<evidence type="ECO:0000256" key="7">
    <source>
        <dbReference type="ARBA" id="ARBA00022840"/>
    </source>
</evidence>
<dbReference type="FunFam" id="3.40.367.20:FF:000004">
    <property type="entry name" value="Phosphotransferase"/>
    <property type="match status" value="1"/>
</dbReference>
<dbReference type="Pfam" id="PF03727">
    <property type="entry name" value="Hexokinase_2"/>
    <property type="match status" value="1"/>
</dbReference>
<feature type="domain" description="Hexokinase N-terminal" evidence="12">
    <location>
        <begin position="33"/>
        <end position="226"/>
    </location>
</feature>
<evidence type="ECO:0000313" key="14">
    <source>
        <dbReference type="EMBL" id="PKI83102.1"/>
    </source>
</evidence>
<dbReference type="PANTHER" id="PTHR19443:SF16">
    <property type="entry name" value="HEXOKINASE TYPE 1-RELATED"/>
    <property type="match status" value="1"/>
</dbReference>
<dbReference type="GO" id="GO:0008865">
    <property type="term" value="F:fructokinase activity"/>
    <property type="evidence" value="ECO:0007669"/>
    <property type="project" value="TreeGrafter"/>
</dbReference>
<dbReference type="PANTHER" id="PTHR19443">
    <property type="entry name" value="HEXOKINASE"/>
    <property type="match status" value="1"/>
</dbReference>
<dbReference type="GO" id="GO:0005536">
    <property type="term" value="F:D-glucose binding"/>
    <property type="evidence" value="ECO:0007669"/>
    <property type="project" value="InterPro"/>
</dbReference>
<dbReference type="GO" id="GO:0005524">
    <property type="term" value="F:ATP binding"/>
    <property type="evidence" value="ECO:0007669"/>
    <property type="project" value="UniProtKB-UniRule"/>
</dbReference>
<name>A0A2N1J9E1_9BASI</name>
<dbReference type="GO" id="GO:0004340">
    <property type="term" value="F:glucokinase activity"/>
    <property type="evidence" value="ECO:0007669"/>
    <property type="project" value="TreeGrafter"/>
</dbReference>
<evidence type="ECO:0000313" key="15">
    <source>
        <dbReference type="Proteomes" id="UP000232875"/>
    </source>
</evidence>
<keyword evidence="6 11" id="KW-0418">Kinase</keyword>
<accession>A0A2N1J9E1</accession>
<dbReference type="GeneID" id="80902404"/>
<proteinExistence type="inferred from homology"/>
<dbReference type="Proteomes" id="UP000232875">
    <property type="component" value="Unassembled WGS sequence"/>
</dbReference>
<evidence type="ECO:0000256" key="5">
    <source>
        <dbReference type="ARBA" id="ARBA00022741"/>
    </source>
</evidence>
<evidence type="ECO:0000256" key="10">
    <source>
        <dbReference type="ARBA" id="ARBA00047905"/>
    </source>
</evidence>
<dbReference type="GO" id="GO:0001678">
    <property type="term" value="P:intracellular glucose homeostasis"/>
    <property type="evidence" value="ECO:0007669"/>
    <property type="project" value="InterPro"/>
</dbReference>
<evidence type="ECO:0000259" key="12">
    <source>
        <dbReference type="Pfam" id="PF00349"/>
    </source>
</evidence>
<dbReference type="FunFam" id="3.30.420.40:FF:000156">
    <property type="entry name" value="Phosphotransferase"/>
    <property type="match status" value="1"/>
</dbReference>
<dbReference type="GO" id="GO:0006006">
    <property type="term" value="P:glucose metabolic process"/>
    <property type="evidence" value="ECO:0007669"/>
    <property type="project" value="TreeGrafter"/>
</dbReference>
<evidence type="ECO:0000256" key="9">
    <source>
        <dbReference type="ARBA" id="ARBA00044613"/>
    </source>
</evidence>
<dbReference type="RefSeq" id="XP_056063692.1">
    <property type="nucleotide sequence ID" value="XM_056207717.1"/>
</dbReference>
<evidence type="ECO:0000256" key="6">
    <source>
        <dbReference type="ARBA" id="ARBA00022777"/>
    </source>
</evidence>
<reference evidence="14 15" key="1">
    <citation type="submission" date="2017-10" db="EMBL/GenBank/DDBJ databases">
        <title>A novel species of cold-tolerant Malassezia isolated from bats.</title>
        <authorList>
            <person name="Lorch J.M."/>
            <person name="Palmer J.M."/>
            <person name="Vanderwolf K.J."/>
            <person name="Schmidt K.Z."/>
            <person name="Verant M.L."/>
            <person name="Weller T.J."/>
            <person name="Blehert D.S."/>
        </authorList>
    </citation>
    <scope>NUCLEOTIDE SEQUENCE [LARGE SCALE GENOMIC DNA]</scope>
    <source>
        <strain evidence="14 15">NWHC:44797-103</strain>
    </source>
</reference>